<comment type="pathway">
    <text evidence="1">Protein modification; protein glycosylation.</text>
</comment>
<comment type="caution">
    <text evidence="2">The sequence shown here is derived from an EMBL/GenBank/DDBJ whole genome shotgun (WGS) entry which is preliminary data.</text>
</comment>
<dbReference type="PANTHER" id="PTHR11927:SF9">
    <property type="entry name" value="L-FUCOSYLTRANSFERASE"/>
    <property type="match status" value="1"/>
</dbReference>
<keyword evidence="1" id="KW-0333">Golgi apparatus</keyword>
<dbReference type="GO" id="GO:0008107">
    <property type="term" value="F:galactoside 2-alpha-L-fucosyltransferase activity"/>
    <property type="evidence" value="ECO:0007669"/>
    <property type="project" value="InterPro"/>
</dbReference>
<feature type="transmembrane region" description="Helical" evidence="1">
    <location>
        <begin position="20"/>
        <end position="43"/>
    </location>
</feature>
<keyword evidence="1" id="KW-1133">Transmembrane helix</keyword>
<organism evidence="2 3">
    <name type="scientific">Owenia fusiformis</name>
    <name type="common">Polychaete worm</name>
    <dbReference type="NCBI Taxonomy" id="6347"/>
    <lineage>
        <taxon>Eukaryota</taxon>
        <taxon>Metazoa</taxon>
        <taxon>Spiralia</taxon>
        <taxon>Lophotrochozoa</taxon>
        <taxon>Annelida</taxon>
        <taxon>Polychaeta</taxon>
        <taxon>Sedentaria</taxon>
        <taxon>Canalipalpata</taxon>
        <taxon>Sabellida</taxon>
        <taxon>Oweniida</taxon>
        <taxon>Oweniidae</taxon>
        <taxon>Owenia</taxon>
    </lineage>
</organism>
<comment type="subcellular location">
    <subcellularLocation>
        <location evidence="1">Golgi apparatus</location>
        <location evidence="1">Golgi stack membrane</location>
        <topology evidence="1">Single-pass type II membrane protein</topology>
    </subcellularLocation>
</comment>
<evidence type="ECO:0000313" key="2">
    <source>
        <dbReference type="EMBL" id="CAH1777962.1"/>
    </source>
</evidence>
<gene>
    <name evidence="2" type="ORF">OFUS_LOCUS4942</name>
</gene>
<dbReference type="UniPathway" id="UPA00378"/>
<reference evidence="2" key="1">
    <citation type="submission" date="2022-03" db="EMBL/GenBank/DDBJ databases">
        <authorList>
            <person name="Martin C."/>
        </authorList>
    </citation>
    <scope>NUCLEOTIDE SEQUENCE</scope>
</reference>
<keyword evidence="1" id="KW-0328">Glycosyltransferase</keyword>
<dbReference type="Pfam" id="PF01531">
    <property type="entry name" value="Glyco_transf_11"/>
    <property type="match status" value="1"/>
</dbReference>
<dbReference type="Proteomes" id="UP000749559">
    <property type="component" value="Unassembled WGS sequence"/>
</dbReference>
<comment type="similarity">
    <text evidence="1">Belongs to the glycosyltransferase 11 family.</text>
</comment>
<dbReference type="Gene3D" id="3.40.50.11350">
    <property type="match status" value="1"/>
</dbReference>
<dbReference type="AlphaFoldDB" id="A0A8J1XM90"/>
<dbReference type="EMBL" id="CAIIXF020000002">
    <property type="protein sequence ID" value="CAH1777962.1"/>
    <property type="molecule type" value="Genomic_DNA"/>
</dbReference>
<keyword evidence="1" id="KW-0808">Transferase</keyword>
<dbReference type="GO" id="GO:0005975">
    <property type="term" value="P:carbohydrate metabolic process"/>
    <property type="evidence" value="ECO:0007669"/>
    <property type="project" value="InterPro"/>
</dbReference>
<dbReference type="EC" id="2.4.1.-" evidence="1"/>
<evidence type="ECO:0000313" key="3">
    <source>
        <dbReference type="Proteomes" id="UP000749559"/>
    </source>
</evidence>
<sequence>MGVLRCLVLVFKRIFRGPKWLQNYQCMSALGAVALMGFFYGAFTLGKMTRRKMSVTKWQPVYLGEQMRRDPKISRNHKLFMKWQKGFGNQLFQYASLYGIARDNKMQASISSNLELWDIFKLGDDVVNDYKDLPYLSRPRYLEKIGRYDKRTQFLNYNLDITLVGYFQSWKYFETYKDDLKKHFTFNYDYRKKINSYLKRIPGFKQGNKTRSTTLVGIHIRRGDMLDYNNVKLGYTVADEFYIQKAMTYYLSKYTNVVFIVASDDPEWAKQTVNQSLRKYYMSHQNRKSKFYPKARYLNNNTREFDFGVLSSCNHMIMTVGTFGWWAGWLAGGEVIYFKFYPRPGSDLAALFTPEDYYPRNWIGM</sequence>
<evidence type="ECO:0000256" key="1">
    <source>
        <dbReference type="RuleBase" id="RU363129"/>
    </source>
</evidence>
<dbReference type="OrthoDB" id="6090518at2759"/>
<keyword evidence="1" id="KW-0735">Signal-anchor</keyword>
<accession>A0A8J1XM90</accession>
<keyword evidence="1" id="KW-0325">Glycoprotein</keyword>
<proteinExistence type="inferred from homology"/>
<dbReference type="InterPro" id="IPR002516">
    <property type="entry name" value="Glyco_trans_11"/>
</dbReference>
<keyword evidence="1" id="KW-0472">Membrane</keyword>
<name>A0A8J1XM90_OWEFU</name>
<protein>
    <recommendedName>
        <fullName evidence="1">L-Fucosyltransferase</fullName>
        <ecNumber evidence="1">2.4.1.-</ecNumber>
    </recommendedName>
</protein>
<dbReference type="CDD" id="cd11301">
    <property type="entry name" value="Fut1_Fut2_like"/>
    <property type="match status" value="1"/>
</dbReference>
<dbReference type="GO" id="GO:0032580">
    <property type="term" value="C:Golgi cisterna membrane"/>
    <property type="evidence" value="ECO:0007669"/>
    <property type="project" value="UniProtKB-SubCell"/>
</dbReference>
<keyword evidence="3" id="KW-1185">Reference proteome</keyword>
<keyword evidence="1" id="KW-0812">Transmembrane</keyword>
<dbReference type="PANTHER" id="PTHR11927">
    <property type="entry name" value="GALACTOSIDE 2-L-FUCOSYLTRANSFERASE"/>
    <property type="match status" value="1"/>
</dbReference>